<keyword evidence="1" id="KW-0430">Lectin</keyword>
<protein>
    <recommendedName>
        <fullName evidence="5">Ricin B lectin domain-containing protein</fullName>
    </recommendedName>
</protein>
<keyword evidence="7" id="KW-1185">Reference proteome</keyword>
<proteinExistence type="predicted"/>
<feature type="region of interest" description="Disordered" evidence="3">
    <location>
        <begin position="1022"/>
        <end position="1050"/>
    </location>
</feature>
<dbReference type="OrthoDB" id="167949at2759"/>
<feature type="domain" description="Ricin B lectin" evidence="5">
    <location>
        <begin position="405"/>
        <end position="533"/>
    </location>
</feature>
<keyword evidence="4" id="KW-1133">Transmembrane helix</keyword>
<dbReference type="Gene3D" id="2.80.10.50">
    <property type="match status" value="12"/>
</dbReference>
<organism evidence="6 7">
    <name type="scientific">Pythium oligandrum</name>
    <name type="common">Mycoparasitic fungus</name>
    <dbReference type="NCBI Taxonomy" id="41045"/>
    <lineage>
        <taxon>Eukaryota</taxon>
        <taxon>Sar</taxon>
        <taxon>Stramenopiles</taxon>
        <taxon>Oomycota</taxon>
        <taxon>Peronosporomycetes</taxon>
        <taxon>Pythiales</taxon>
        <taxon>Pythiaceae</taxon>
        <taxon>Pythium</taxon>
    </lineage>
</organism>
<feature type="transmembrane region" description="Helical" evidence="4">
    <location>
        <begin position="33"/>
        <end position="50"/>
    </location>
</feature>
<feature type="compositionally biased region" description="Low complexity" evidence="3">
    <location>
        <begin position="1468"/>
        <end position="1482"/>
    </location>
</feature>
<keyword evidence="4" id="KW-0472">Membrane</keyword>
<keyword evidence="2" id="KW-1015">Disulfide bond</keyword>
<dbReference type="GO" id="GO:0004653">
    <property type="term" value="F:polypeptide N-acetylgalactosaminyltransferase activity"/>
    <property type="evidence" value="ECO:0007669"/>
    <property type="project" value="TreeGrafter"/>
</dbReference>
<feature type="domain" description="Ricin B lectin" evidence="5">
    <location>
        <begin position="562"/>
        <end position="698"/>
    </location>
</feature>
<dbReference type="PANTHER" id="PTHR11675">
    <property type="entry name" value="N-ACETYLGALACTOSAMINYLTRANSFERASE"/>
    <property type="match status" value="1"/>
</dbReference>
<evidence type="ECO:0000259" key="5">
    <source>
        <dbReference type="SMART" id="SM00458"/>
    </source>
</evidence>
<feature type="domain" description="Ricin B lectin" evidence="5">
    <location>
        <begin position="92"/>
        <end position="228"/>
    </location>
</feature>
<feature type="compositionally biased region" description="Pro residues" evidence="3">
    <location>
        <begin position="1173"/>
        <end position="1184"/>
    </location>
</feature>
<feature type="compositionally biased region" description="Low complexity" evidence="3">
    <location>
        <begin position="1185"/>
        <end position="1194"/>
    </location>
</feature>
<feature type="domain" description="Ricin B lectin" evidence="5">
    <location>
        <begin position="726"/>
        <end position="855"/>
    </location>
</feature>
<feature type="region of interest" description="Disordered" evidence="3">
    <location>
        <begin position="1462"/>
        <end position="1538"/>
    </location>
</feature>
<dbReference type="SMART" id="SM00458">
    <property type="entry name" value="RICIN"/>
    <property type="match status" value="7"/>
</dbReference>
<feature type="domain" description="Ricin B lectin" evidence="5">
    <location>
        <begin position="246"/>
        <end position="382"/>
    </location>
</feature>
<evidence type="ECO:0000256" key="4">
    <source>
        <dbReference type="SAM" id="Phobius"/>
    </source>
</evidence>
<dbReference type="GO" id="GO:0006493">
    <property type="term" value="P:protein O-linked glycosylation"/>
    <property type="evidence" value="ECO:0007669"/>
    <property type="project" value="TreeGrafter"/>
</dbReference>
<keyword evidence="4" id="KW-0812">Transmembrane</keyword>
<dbReference type="InterPro" id="IPR035992">
    <property type="entry name" value="Ricin_B-like_lectins"/>
</dbReference>
<feature type="region of interest" description="Disordered" evidence="3">
    <location>
        <begin position="1170"/>
        <end position="1208"/>
    </location>
</feature>
<feature type="domain" description="Ricin B lectin" evidence="5">
    <location>
        <begin position="882"/>
        <end position="1018"/>
    </location>
</feature>
<gene>
    <name evidence="6" type="ORF">Poli38472_006885</name>
</gene>
<dbReference type="PROSITE" id="PS50231">
    <property type="entry name" value="RICIN_B_LECTIN"/>
    <property type="match status" value="7"/>
</dbReference>
<evidence type="ECO:0000313" key="7">
    <source>
        <dbReference type="Proteomes" id="UP000794436"/>
    </source>
</evidence>
<name>A0A8K1C5M1_PYTOL</name>
<evidence type="ECO:0000256" key="2">
    <source>
        <dbReference type="ARBA" id="ARBA00023157"/>
    </source>
</evidence>
<feature type="compositionally biased region" description="Low complexity" evidence="3">
    <location>
        <begin position="1650"/>
        <end position="1659"/>
    </location>
</feature>
<dbReference type="Pfam" id="PF00652">
    <property type="entry name" value="Ricin_B_lectin"/>
    <property type="match status" value="7"/>
</dbReference>
<accession>A0A8K1C5M1</accession>
<dbReference type="InterPro" id="IPR000772">
    <property type="entry name" value="Ricin_B_lectin"/>
</dbReference>
<evidence type="ECO:0000256" key="3">
    <source>
        <dbReference type="SAM" id="MobiDB-lite"/>
    </source>
</evidence>
<reference evidence="6" key="1">
    <citation type="submission" date="2019-03" db="EMBL/GenBank/DDBJ databases">
        <title>Long read genome sequence of the mycoparasitic Pythium oligandrum ATCC 38472 isolated from sugarbeet rhizosphere.</title>
        <authorList>
            <person name="Gaulin E."/>
        </authorList>
    </citation>
    <scope>NUCLEOTIDE SEQUENCE</scope>
    <source>
        <strain evidence="6">ATCC 38472_TT</strain>
    </source>
</reference>
<dbReference type="CDD" id="cd00161">
    <property type="entry name" value="beta-trefoil_Ricin-like"/>
    <property type="match status" value="7"/>
</dbReference>
<feature type="compositionally biased region" description="Low complexity" evidence="3">
    <location>
        <begin position="1025"/>
        <end position="1046"/>
    </location>
</feature>
<dbReference type="GO" id="GO:0030246">
    <property type="term" value="F:carbohydrate binding"/>
    <property type="evidence" value="ECO:0007669"/>
    <property type="project" value="UniProtKB-KW"/>
</dbReference>
<dbReference type="EMBL" id="SPLM01000145">
    <property type="protein sequence ID" value="TMW56875.1"/>
    <property type="molecule type" value="Genomic_DNA"/>
</dbReference>
<feature type="region of interest" description="Disordered" evidence="3">
    <location>
        <begin position="1649"/>
        <end position="1668"/>
    </location>
</feature>
<dbReference type="SUPFAM" id="SSF50370">
    <property type="entry name" value="Ricin B-like lectins"/>
    <property type="match status" value="7"/>
</dbReference>
<comment type="caution">
    <text evidence="6">The sequence shown here is derived from an EMBL/GenBank/DDBJ whole genome shotgun (WGS) entry which is preliminary data.</text>
</comment>
<evidence type="ECO:0000256" key="1">
    <source>
        <dbReference type="ARBA" id="ARBA00022734"/>
    </source>
</evidence>
<dbReference type="Proteomes" id="UP000794436">
    <property type="component" value="Unassembled WGS sequence"/>
</dbReference>
<evidence type="ECO:0000313" key="6">
    <source>
        <dbReference type="EMBL" id="TMW56875.1"/>
    </source>
</evidence>
<dbReference type="PANTHER" id="PTHR11675:SF126">
    <property type="entry name" value="RICIN B LECTIN DOMAIN-CONTAINING PROTEIN"/>
    <property type="match status" value="1"/>
</dbReference>
<sequence>MKVGYGSENSEGTAFVRRVEVTRRPKAQLAKKVIAAVGVAAFVGCGYVAFQSQTSGSHAALRAGTQAAEAAMILEVDASASTRTMRTLLSGARFQLRVPGKDNLCVDDGGGMTSGQTKVHLWTCVDNHINQVFVYDPRTNQIRSAGKKNLCIDDGGAEYAGHAKFHMFECDPRNINQKFVYEPATMMFRNPTKNNLCMDDGGATYSGQTQFQLWGCDSNNPNQRFALQPIDQPNWRVEHPILLSSEEFMMRVPGKDNLCVDDGGGVASAQTQFHLWTCDPNNLNQVFRYDPDTFTIRSSTKANLCVDDGGGLSAGQTLFHLYECNPSNNNQKFVYDWASQMFRNPTKANMCMDDGGGVSSGQTKFQLWDCDVSNGNQRFEVIRRVVPPPVIKPEYWVPDYLRNGEEFLISIVTKPGLFCVDSGGGSNGKVKFVSQPCGGKNPNQIFVYDPINYQFRSARQPNMCLDDGGGNGEVQFRLWECDPSNDNQQFIYEDESQLIRNPAKDLRCMDAGDGSHYTLQACEGRSMQQQRFVLLWRSEIPSVIEDPSATWKLEHPMLLSGEEFMMRIPGKDNLCVDDGGGVASAQTQFHLWTCDPNNLNQVFRYDPATFTIRSSTKANLCVDDGGGLSAGQTLFHLYECNPSNNNQKFVYDWASQMFRNPTKANMCMDDGGGVSSGQTKFQLWDCDVSNGNQHFEIMPRILPPPITHVDPAAPVYHVPAFLMGGEEVLIFMTEKPGMCVDDGGGSTNGQTKFLDQKCNKENNNQIFFYDAINYQFRSARKPNMCLDDGGGMTAGETQFHLWECHPDNINQRFVYEEATQHLRNPTKGLCMDDGGSQHYTLQPCSGTFNQRFTMMWRSEMNDIRPIDIPVWPVEHPVLLSSEEFMMRVPGKDNLCVDDGGGVASAQTQFHLWTCDPNNLNQVFRYDPATFTIRSSTKANLCVDDGGGLSAGQTMFHLYECDPSNNNQKFVYDWASQMFRNPTKANMCMDDGGGVSSGQTKFQLWDCDVSNGNQHFELIRRPMPDTPVIPTETPTVEPTIGPTIEPTVEPPVAPTIEPTIEPTVEPTIEPTVLPTFKPSEEITEGDWNLLAPSHNTLPSVNADGSVEVTAQEIFDFLLGIKDKAEIKYQSTMYKYRRTMKCVTDGLQTLAKTSVTLDEYHELVMWMYEHCNPDGPNPQPPPPPTSVPVVTSGSGSKSHDPLNPGSSSPPERMYMTKLEFYYKIKEYFMKEEDMMLAGAEAERLHSEMAVAQQKKLIACIEEASNRYGRYMEYELVEHFKSAIKWVQEDLGADQDGATYEVPDFLRNGYEIVIYVGQKANMCVDDGGARTGLAAALVDEPCKPTSPNQVFVYDENQYMIRSAKKPNLCVDDGGATEPGAASVHMAPCDPSSDNQRFIYVDTSFKNPVKNLCLDDGGGKTHYTLQRCVPETADQTFNVMWQSEVGGPIEEWRDDVGSTQMTLPEPYYPETPEPETIQPEPETTEPLVPDTTGPGPEIETTSPDVTAPYEPDVTEPNYPKTAGSEVPTHAPGENGAGVPSNDGLLDKLLDEDAGDWNLLAPSKQTIDFVNSDSSDDITSDEIFTYLNGVKDQAEKTYQTTLYKYRRTLKCATAGLETLSKSSISSTEYHALVRWMYLHCSSIINPVPAYEGSDSDSYSGAGSDTGLSTDTPRHTEPVYMTKLEFYYKIKEYFMTERDELTGKAEAMHLRSELATAGRAHLLSCIDNASLRFGRYKEYERPEHFENAIKWVENECLAGDV</sequence>
<feature type="domain" description="Ricin B lectin" evidence="5">
    <location>
        <begin position="1307"/>
        <end position="1440"/>
    </location>
</feature>